<comment type="caution">
    <text evidence="2">The sequence shown here is derived from an EMBL/GenBank/DDBJ whole genome shotgun (WGS) entry which is preliminary data.</text>
</comment>
<reference evidence="3" key="1">
    <citation type="journal article" date="2019" name="Int. J. Syst. Evol. Microbiol.">
        <title>The Global Catalogue of Microorganisms (GCM) 10K type strain sequencing project: providing services to taxonomists for standard genome sequencing and annotation.</title>
        <authorList>
            <consortium name="The Broad Institute Genomics Platform"/>
            <consortium name="The Broad Institute Genome Sequencing Center for Infectious Disease"/>
            <person name="Wu L."/>
            <person name="Ma J."/>
        </authorList>
    </citation>
    <scope>NUCLEOTIDE SEQUENCE [LARGE SCALE GENOMIC DNA]</scope>
    <source>
        <strain evidence="3">JCM 18126</strain>
    </source>
</reference>
<organism evidence="2 3">
    <name type="scientific">Kineococcus glutinatus</name>
    <dbReference type="NCBI Taxonomy" id="1070872"/>
    <lineage>
        <taxon>Bacteria</taxon>
        <taxon>Bacillati</taxon>
        <taxon>Actinomycetota</taxon>
        <taxon>Actinomycetes</taxon>
        <taxon>Kineosporiales</taxon>
        <taxon>Kineosporiaceae</taxon>
        <taxon>Kineococcus</taxon>
    </lineage>
</organism>
<gene>
    <name evidence="2" type="ORF">GCM10023225_34580</name>
</gene>
<dbReference type="Pfam" id="PF07811">
    <property type="entry name" value="TadE"/>
    <property type="match status" value="1"/>
</dbReference>
<dbReference type="Proteomes" id="UP001501195">
    <property type="component" value="Unassembled WGS sequence"/>
</dbReference>
<accession>A0ABP8VHY1</accession>
<proteinExistence type="predicted"/>
<dbReference type="EMBL" id="BAABIL010000748">
    <property type="protein sequence ID" value="GAA4662259.1"/>
    <property type="molecule type" value="Genomic_DNA"/>
</dbReference>
<name>A0ABP8VHY1_9ACTN</name>
<keyword evidence="3" id="KW-1185">Reference proteome</keyword>
<evidence type="ECO:0000313" key="2">
    <source>
        <dbReference type="EMBL" id="GAA4662259.1"/>
    </source>
</evidence>
<sequence>MGSTSLEMAFVAPALLLLVFVLVQAGLFLHGRDVALQAAREGVSQLRLVSSQQQADALHDDVERGVVGFARAVGRESLLAPTATARWYLDADGDARVEVRVSGRVVSLVPGWDLRTEQTAHGEVERFEAWR</sequence>
<evidence type="ECO:0000313" key="3">
    <source>
        <dbReference type="Proteomes" id="UP001501195"/>
    </source>
</evidence>
<evidence type="ECO:0000259" key="1">
    <source>
        <dbReference type="Pfam" id="PF07811"/>
    </source>
</evidence>
<protein>
    <recommendedName>
        <fullName evidence="1">TadE-like domain-containing protein</fullName>
    </recommendedName>
</protein>
<feature type="domain" description="TadE-like" evidence="1">
    <location>
        <begin position="2"/>
        <end position="43"/>
    </location>
</feature>
<dbReference type="InterPro" id="IPR012495">
    <property type="entry name" value="TadE-like_dom"/>
</dbReference>